<comment type="subunit">
    <text evidence="18">Homotetramer.</text>
</comment>
<evidence type="ECO:0000256" key="12">
    <source>
        <dbReference type="ARBA" id="ARBA00022763"/>
    </source>
</evidence>
<evidence type="ECO:0000313" key="21">
    <source>
        <dbReference type="Proteomes" id="UP000318571"/>
    </source>
</evidence>
<evidence type="ECO:0000256" key="13">
    <source>
        <dbReference type="ARBA" id="ARBA00022786"/>
    </source>
</evidence>
<dbReference type="PANTHER" id="PTHR43995:SF1">
    <property type="entry name" value="PRE-MRNA-PROCESSING FACTOR 19"/>
    <property type="match status" value="1"/>
</dbReference>
<evidence type="ECO:0000256" key="18">
    <source>
        <dbReference type="RuleBase" id="RU367101"/>
    </source>
</evidence>
<dbReference type="PROSITE" id="PS51698">
    <property type="entry name" value="U_BOX"/>
    <property type="match status" value="1"/>
</dbReference>
<dbReference type="EMBL" id="VCGU01000458">
    <property type="protein sequence ID" value="TRY63602.1"/>
    <property type="molecule type" value="Genomic_DNA"/>
</dbReference>
<keyword evidence="10 18" id="KW-0747">Spliceosome</keyword>
<dbReference type="PROSITE" id="PS00678">
    <property type="entry name" value="WD_REPEATS_1"/>
    <property type="match status" value="2"/>
</dbReference>
<keyword evidence="8 18" id="KW-0507">mRNA processing</keyword>
<dbReference type="GO" id="GO:0070534">
    <property type="term" value="P:protein K63-linked ubiquitination"/>
    <property type="evidence" value="ECO:0007669"/>
    <property type="project" value="UniProtKB-UniRule"/>
</dbReference>
<dbReference type="GO" id="GO:0000398">
    <property type="term" value="P:mRNA splicing, via spliceosome"/>
    <property type="evidence" value="ECO:0007669"/>
    <property type="project" value="InterPro"/>
</dbReference>
<dbReference type="PROSITE" id="PS50294">
    <property type="entry name" value="WD_REPEATS_REGION"/>
    <property type="match status" value="3"/>
</dbReference>
<comment type="similarity">
    <text evidence="4 18">Belongs to the WD repeat PRP19 family.</text>
</comment>
<dbReference type="PRINTS" id="PR00320">
    <property type="entry name" value="GPROTEINBRPT"/>
</dbReference>
<proteinExistence type="inferred from homology"/>
<evidence type="ECO:0000256" key="6">
    <source>
        <dbReference type="ARBA" id="ARBA00015618"/>
    </source>
</evidence>
<comment type="function">
    <text evidence="18">Ubiquitin-protein ligase which is mainly involved pre-mRNA splicing and DNA repair. Required for pre-mRNA splicing as component of the spliceosome.</text>
</comment>
<dbReference type="InterPro" id="IPR001680">
    <property type="entry name" value="WD40_rpt"/>
</dbReference>
<evidence type="ECO:0000256" key="8">
    <source>
        <dbReference type="ARBA" id="ARBA00022664"/>
    </source>
</evidence>
<feature type="repeat" description="WD" evidence="17">
    <location>
        <begin position="351"/>
        <end position="392"/>
    </location>
</feature>
<dbReference type="InterPro" id="IPR003613">
    <property type="entry name" value="Ubox_domain"/>
</dbReference>
<evidence type="ECO:0000256" key="5">
    <source>
        <dbReference type="ARBA" id="ARBA00012483"/>
    </source>
</evidence>
<sequence length="509" mass="55276">MTAMICAISNEAPETPVVSPVSGQIFERRLVEKFIEENGCDPVTKEPLSAVQLIAVKASPLVKPKAPSATSIPAILKSLQDEWDAAMLHSFTLRQQLQTARQELSHALYQHDAACRVIARLTKEVTGAREALATLKPQTAAMTPSHAAMAGATPVHQTEAPAATPVTLEATGMTQEIVNKLQDKAKVLTGERKKRGKTVPEELMSVNDIRNFKTLASHPGLHSASVPGILALDINANNPSKILTGGADKTATIFNKDDEQIIAILKGHTKKVNRVVYYPDSEDTVITASHDSTIRLWNVPTSQTLKILRVHDGPVTGLSLHATGDYVLSTSLDQHWAFSDIRSGRLVAKVTDASTAALTCAQFHPDGLIFGTGTADSVIKIWDLKEQQNVANFEGHSGAISAISFSENGYYLATAADDACVKLWDLRKLKNFKTIQLDDNYEVKDLCFDQSGTYLAVAGTDVRVYLCKQWTELKVFEDHTAMATGVRFGKHGSYIASTSMDRTLKLCGL</sequence>
<keyword evidence="13 18" id="KW-0833">Ubl conjugation pathway</keyword>
<dbReference type="InterPro" id="IPR019775">
    <property type="entry name" value="WD40_repeat_CS"/>
</dbReference>
<feature type="domain" description="U-box" evidence="19">
    <location>
        <begin position="1"/>
        <end position="74"/>
    </location>
</feature>
<dbReference type="InterPro" id="IPR036322">
    <property type="entry name" value="WD40_repeat_dom_sf"/>
</dbReference>
<comment type="subcellular location">
    <subcellularLocation>
        <location evidence="2">Nucleus</location>
        <location evidence="2">Nucleoplasm</location>
    </subcellularLocation>
</comment>
<dbReference type="UniPathway" id="UPA00143"/>
<dbReference type="Pfam" id="PF04564">
    <property type="entry name" value="U-box"/>
    <property type="match status" value="1"/>
</dbReference>
<comment type="catalytic activity">
    <reaction evidence="1 18">
        <text>S-ubiquitinyl-[E2 ubiquitin-conjugating enzyme]-L-cysteine + [acceptor protein]-L-lysine = [E2 ubiquitin-conjugating enzyme]-L-cysteine + N(6)-ubiquitinyl-[acceptor protein]-L-lysine.</text>
        <dbReference type="EC" id="2.3.2.27"/>
    </reaction>
</comment>
<keyword evidence="16 18" id="KW-0539">Nucleus</keyword>
<dbReference type="Pfam" id="PF08606">
    <property type="entry name" value="Prp19"/>
    <property type="match status" value="1"/>
</dbReference>
<evidence type="ECO:0000256" key="3">
    <source>
        <dbReference type="ARBA" id="ARBA00004906"/>
    </source>
</evidence>
<dbReference type="SMART" id="SM00504">
    <property type="entry name" value="Ubox"/>
    <property type="match status" value="1"/>
</dbReference>
<dbReference type="InterPro" id="IPR013083">
    <property type="entry name" value="Znf_RING/FYVE/PHD"/>
</dbReference>
<dbReference type="CDD" id="cd00200">
    <property type="entry name" value="WD40"/>
    <property type="match status" value="1"/>
</dbReference>
<organism evidence="20 21">
    <name type="scientific">Tigriopus californicus</name>
    <name type="common">Marine copepod</name>
    <dbReference type="NCBI Taxonomy" id="6832"/>
    <lineage>
        <taxon>Eukaryota</taxon>
        <taxon>Metazoa</taxon>
        <taxon>Ecdysozoa</taxon>
        <taxon>Arthropoda</taxon>
        <taxon>Crustacea</taxon>
        <taxon>Multicrustacea</taxon>
        <taxon>Hexanauplia</taxon>
        <taxon>Copepoda</taxon>
        <taxon>Harpacticoida</taxon>
        <taxon>Harpacticidae</taxon>
        <taxon>Tigriopus</taxon>
    </lineage>
</organism>
<dbReference type="PROSITE" id="PS50082">
    <property type="entry name" value="WD_REPEATS_2"/>
    <property type="match status" value="3"/>
</dbReference>
<dbReference type="STRING" id="6832.A0A553NDS3"/>
<accession>A0A553NDS3</accession>
<name>A0A553NDS3_TIGCA</name>
<dbReference type="GO" id="GO:0071006">
    <property type="term" value="C:U2-type catalytic step 1 spliceosome"/>
    <property type="evidence" value="ECO:0007669"/>
    <property type="project" value="TreeGrafter"/>
</dbReference>
<comment type="caution">
    <text evidence="20">The sequence shown here is derived from an EMBL/GenBank/DDBJ whole genome shotgun (WGS) entry which is preliminary data.</text>
</comment>
<dbReference type="AlphaFoldDB" id="A0A553NDS3"/>
<protein>
    <recommendedName>
        <fullName evidence="6 18">Pre-mRNA-processing factor 19</fullName>
        <ecNumber evidence="5 18">2.3.2.27</ecNumber>
    </recommendedName>
</protein>
<keyword evidence="7 17" id="KW-0853">WD repeat</keyword>
<evidence type="ECO:0000313" key="20">
    <source>
        <dbReference type="EMBL" id="TRY63602.1"/>
    </source>
</evidence>
<dbReference type="OMA" id="SLDQHWA"/>
<keyword evidence="9 18" id="KW-0808">Transferase</keyword>
<dbReference type="InterPro" id="IPR013915">
    <property type="entry name" value="Prp19_cc"/>
</dbReference>
<evidence type="ECO:0000256" key="16">
    <source>
        <dbReference type="ARBA" id="ARBA00023242"/>
    </source>
</evidence>
<evidence type="ECO:0000256" key="10">
    <source>
        <dbReference type="ARBA" id="ARBA00022728"/>
    </source>
</evidence>
<dbReference type="InterPro" id="IPR015943">
    <property type="entry name" value="WD40/YVTN_repeat-like_dom_sf"/>
</dbReference>
<reference evidence="20 21" key="1">
    <citation type="journal article" date="2018" name="Nat. Ecol. Evol.">
        <title>Genomic signatures of mitonuclear coevolution across populations of Tigriopus californicus.</title>
        <authorList>
            <person name="Barreto F.S."/>
            <person name="Watson E.T."/>
            <person name="Lima T.G."/>
            <person name="Willett C.S."/>
            <person name="Edmands S."/>
            <person name="Li W."/>
            <person name="Burton R.S."/>
        </authorList>
    </citation>
    <scope>NUCLEOTIDE SEQUENCE [LARGE SCALE GENOMIC DNA]</scope>
    <source>
        <strain evidence="20 21">San Diego</strain>
    </source>
</reference>
<evidence type="ECO:0000256" key="17">
    <source>
        <dbReference type="PROSITE-ProRule" id="PRU00221"/>
    </source>
</evidence>
<evidence type="ECO:0000256" key="1">
    <source>
        <dbReference type="ARBA" id="ARBA00000900"/>
    </source>
</evidence>
<evidence type="ECO:0000256" key="9">
    <source>
        <dbReference type="ARBA" id="ARBA00022679"/>
    </source>
</evidence>
<evidence type="ECO:0000256" key="2">
    <source>
        <dbReference type="ARBA" id="ARBA00004642"/>
    </source>
</evidence>
<dbReference type="FunFam" id="2.130.10.10:FF:000043">
    <property type="entry name" value="pre-mRNA-processing factor 19"/>
    <property type="match status" value="1"/>
</dbReference>
<dbReference type="SUPFAM" id="SSF57850">
    <property type="entry name" value="RING/U-box"/>
    <property type="match status" value="1"/>
</dbReference>
<dbReference type="Gene3D" id="2.130.10.10">
    <property type="entry name" value="YVTN repeat-like/Quinoprotein amine dehydrogenase"/>
    <property type="match status" value="1"/>
</dbReference>
<dbReference type="EC" id="2.3.2.27" evidence="5 18"/>
<keyword evidence="14 18" id="KW-0508">mRNA splicing</keyword>
<dbReference type="InterPro" id="IPR020472">
    <property type="entry name" value="WD40_PAC1"/>
</dbReference>
<dbReference type="SUPFAM" id="SSF50978">
    <property type="entry name" value="WD40 repeat-like"/>
    <property type="match status" value="1"/>
</dbReference>
<evidence type="ECO:0000256" key="7">
    <source>
        <dbReference type="ARBA" id="ARBA00022574"/>
    </source>
</evidence>
<dbReference type="CDD" id="cd16656">
    <property type="entry name" value="RING-Ubox_PRP19"/>
    <property type="match status" value="1"/>
</dbReference>
<keyword evidence="15 18" id="KW-0234">DNA repair</keyword>
<keyword evidence="11" id="KW-0677">Repeat</keyword>
<dbReference type="Proteomes" id="UP000318571">
    <property type="component" value="Chromosome 10"/>
</dbReference>
<keyword evidence="21" id="KW-1185">Reference proteome</keyword>
<dbReference type="FunFam" id="3.30.40.10:FF:000027">
    <property type="entry name" value="Pre-mRNA-processing factor 19, putative"/>
    <property type="match status" value="1"/>
</dbReference>
<dbReference type="PANTHER" id="PTHR43995">
    <property type="entry name" value="PRE-MRNA-PROCESSING FACTOR 19"/>
    <property type="match status" value="1"/>
</dbReference>
<comment type="pathway">
    <text evidence="3 18">Protein modification; protein ubiquitination.</text>
</comment>
<feature type="repeat" description="WD" evidence="17">
    <location>
        <begin position="265"/>
        <end position="307"/>
    </location>
</feature>
<evidence type="ECO:0000256" key="14">
    <source>
        <dbReference type="ARBA" id="ARBA00023187"/>
    </source>
</evidence>
<dbReference type="GO" id="GO:0005737">
    <property type="term" value="C:cytoplasm"/>
    <property type="evidence" value="ECO:0007669"/>
    <property type="project" value="TreeGrafter"/>
</dbReference>
<dbReference type="GO" id="GO:0061630">
    <property type="term" value="F:ubiquitin protein ligase activity"/>
    <property type="evidence" value="ECO:0007669"/>
    <property type="project" value="UniProtKB-UniRule"/>
</dbReference>
<feature type="repeat" description="WD" evidence="17">
    <location>
        <begin position="393"/>
        <end position="434"/>
    </location>
</feature>
<evidence type="ECO:0000256" key="15">
    <source>
        <dbReference type="ARBA" id="ARBA00023204"/>
    </source>
</evidence>
<gene>
    <name evidence="20" type="ORF">TCAL_16648</name>
</gene>
<dbReference type="Pfam" id="PF24814">
    <property type="entry name" value="WD40_Prp19"/>
    <property type="match status" value="1"/>
</dbReference>
<dbReference type="SMART" id="SM00320">
    <property type="entry name" value="WD40"/>
    <property type="match status" value="7"/>
</dbReference>
<evidence type="ECO:0000256" key="11">
    <source>
        <dbReference type="ARBA" id="ARBA00022737"/>
    </source>
</evidence>
<dbReference type="InterPro" id="IPR055340">
    <property type="entry name" value="RING-Ubox_PRP19"/>
</dbReference>
<dbReference type="GO" id="GO:0000974">
    <property type="term" value="C:Prp19 complex"/>
    <property type="evidence" value="ECO:0007669"/>
    <property type="project" value="UniProtKB-UniRule"/>
</dbReference>
<dbReference type="OrthoDB" id="687049at2759"/>
<keyword evidence="12 18" id="KW-0227">DNA damage</keyword>
<dbReference type="GO" id="GO:0005654">
    <property type="term" value="C:nucleoplasm"/>
    <property type="evidence" value="ECO:0007669"/>
    <property type="project" value="UniProtKB-SubCell"/>
</dbReference>
<dbReference type="GO" id="GO:0006281">
    <property type="term" value="P:DNA repair"/>
    <property type="evidence" value="ECO:0007669"/>
    <property type="project" value="UniProtKB-KW"/>
</dbReference>
<dbReference type="InterPro" id="IPR038959">
    <property type="entry name" value="Prp19"/>
</dbReference>
<dbReference type="Gene3D" id="3.30.40.10">
    <property type="entry name" value="Zinc/RING finger domain, C3HC4 (zinc finger)"/>
    <property type="match status" value="1"/>
</dbReference>
<evidence type="ECO:0000259" key="19">
    <source>
        <dbReference type="PROSITE" id="PS51698"/>
    </source>
</evidence>
<evidence type="ECO:0000256" key="4">
    <source>
        <dbReference type="ARBA" id="ARBA00006388"/>
    </source>
</evidence>